<organism evidence="3 4">
    <name type="scientific">Streptomyces dengpaensis</name>
    <dbReference type="NCBI Taxonomy" id="2049881"/>
    <lineage>
        <taxon>Bacteria</taxon>
        <taxon>Bacillati</taxon>
        <taxon>Actinomycetota</taxon>
        <taxon>Actinomycetes</taxon>
        <taxon>Kitasatosporales</taxon>
        <taxon>Streptomycetaceae</taxon>
        <taxon>Streptomyces</taxon>
    </lineage>
</organism>
<evidence type="ECO:0000259" key="2">
    <source>
        <dbReference type="Pfam" id="PF19811"/>
    </source>
</evidence>
<gene>
    <name evidence="3" type="ORF">C4B68_29020</name>
</gene>
<dbReference type="Pfam" id="PF19811">
    <property type="entry name" value="DUF6294"/>
    <property type="match status" value="1"/>
</dbReference>
<proteinExistence type="predicted"/>
<dbReference type="Proteomes" id="UP000238413">
    <property type="component" value="Chromosome"/>
</dbReference>
<dbReference type="EMBL" id="CP026652">
    <property type="protein sequence ID" value="AVH59120.1"/>
    <property type="molecule type" value="Genomic_DNA"/>
</dbReference>
<evidence type="ECO:0000313" key="3">
    <source>
        <dbReference type="EMBL" id="AVH59120.1"/>
    </source>
</evidence>
<keyword evidence="4" id="KW-1185">Reference proteome</keyword>
<evidence type="ECO:0000256" key="1">
    <source>
        <dbReference type="SAM" id="SignalP"/>
    </source>
</evidence>
<name>A0ABN5I7J1_9ACTN</name>
<protein>
    <recommendedName>
        <fullName evidence="2">DUF6294 domain-containing protein</fullName>
    </recommendedName>
</protein>
<accession>A0ABN5I7J1</accession>
<feature type="domain" description="DUF6294" evidence="2">
    <location>
        <begin position="62"/>
        <end position="153"/>
    </location>
</feature>
<feature type="chain" id="PRO_5046412061" description="DUF6294 domain-containing protein" evidence="1">
    <location>
        <begin position="20"/>
        <end position="153"/>
    </location>
</feature>
<dbReference type="InterPro" id="IPR046261">
    <property type="entry name" value="DUF6294"/>
</dbReference>
<evidence type="ECO:0000313" key="4">
    <source>
        <dbReference type="Proteomes" id="UP000238413"/>
    </source>
</evidence>
<reference evidence="3 4" key="1">
    <citation type="submission" date="2018-02" db="EMBL/GenBank/DDBJ databases">
        <title>Complete genome sequence of Streptomyces dengpaensis, the producer of angucyclines.</title>
        <authorList>
            <person name="Yumei L."/>
        </authorList>
    </citation>
    <scope>NUCLEOTIDE SEQUENCE [LARGE SCALE GENOMIC DNA]</scope>
    <source>
        <strain evidence="3 4">XZHG99</strain>
    </source>
</reference>
<keyword evidence="1" id="KW-0732">Signal</keyword>
<sequence>MGGLAALLLAAGTVGVALAAPAQARQAEEAVTQASPAADRYERVFKFRGSAAGDCRRLAGATWKLSSDGRAYFKGKFWSSSGDDAWLMRAKLLDSDGGLIGYIRTTNGPGPGDRTKFVFNLPESNQLYSYGRNGRFSSHLWDEIDTISLTRHC</sequence>
<feature type="signal peptide" evidence="1">
    <location>
        <begin position="1"/>
        <end position="19"/>
    </location>
</feature>